<accession>A0A6J6VP19</accession>
<name>A0A6J6VP19_9ZZZZ</name>
<sequence length="105" mass="11780">MDSSGGAIIHLAQEGNHLTYSRLPTNRNFVHGGPTGRAAQLHLALGKRKGMIMDTPDKKQPRKHFFKIPANFYELSEEEQDAWTLQIASNLHADDEEDEIQKPGD</sequence>
<reference evidence="1" key="1">
    <citation type="submission" date="2020-05" db="EMBL/GenBank/DDBJ databases">
        <authorList>
            <person name="Chiriac C."/>
            <person name="Salcher M."/>
            <person name="Ghai R."/>
            <person name="Kavagutti S V."/>
        </authorList>
    </citation>
    <scope>NUCLEOTIDE SEQUENCE</scope>
</reference>
<protein>
    <submittedName>
        <fullName evidence="1">Unannotated protein</fullName>
    </submittedName>
</protein>
<organism evidence="1">
    <name type="scientific">freshwater metagenome</name>
    <dbReference type="NCBI Taxonomy" id="449393"/>
    <lineage>
        <taxon>unclassified sequences</taxon>
        <taxon>metagenomes</taxon>
        <taxon>ecological metagenomes</taxon>
    </lineage>
</organism>
<gene>
    <name evidence="1" type="ORF">UFOPK2942_00209</name>
</gene>
<proteinExistence type="predicted"/>
<dbReference type="AlphaFoldDB" id="A0A6J6VP19"/>
<evidence type="ECO:0000313" key="1">
    <source>
        <dbReference type="EMBL" id="CAB4773274.1"/>
    </source>
</evidence>
<dbReference type="EMBL" id="CAFAAA010000002">
    <property type="protein sequence ID" value="CAB4773274.1"/>
    <property type="molecule type" value="Genomic_DNA"/>
</dbReference>